<gene>
    <name evidence="2" type="ORF">AAFF_G00138040</name>
</gene>
<dbReference type="Proteomes" id="UP001221898">
    <property type="component" value="Unassembled WGS sequence"/>
</dbReference>
<proteinExistence type="predicted"/>
<reference evidence="2" key="1">
    <citation type="journal article" date="2023" name="Science">
        <title>Genome structures resolve the early diversification of teleost fishes.</title>
        <authorList>
            <person name="Parey E."/>
            <person name="Louis A."/>
            <person name="Montfort J."/>
            <person name="Bouchez O."/>
            <person name="Roques C."/>
            <person name="Iampietro C."/>
            <person name="Lluch J."/>
            <person name="Castinel A."/>
            <person name="Donnadieu C."/>
            <person name="Desvignes T."/>
            <person name="Floi Bucao C."/>
            <person name="Jouanno E."/>
            <person name="Wen M."/>
            <person name="Mejri S."/>
            <person name="Dirks R."/>
            <person name="Jansen H."/>
            <person name="Henkel C."/>
            <person name="Chen W.J."/>
            <person name="Zahm M."/>
            <person name="Cabau C."/>
            <person name="Klopp C."/>
            <person name="Thompson A.W."/>
            <person name="Robinson-Rechavi M."/>
            <person name="Braasch I."/>
            <person name="Lecointre G."/>
            <person name="Bobe J."/>
            <person name="Postlethwait J.H."/>
            <person name="Berthelot C."/>
            <person name="Roest Crollius H."/>
            <person name="Guiguen Y."/>
        </authorList>
    </citation>
    <scope>NUCLEOTIDE SEQUENCE</scope>
    <source>
        <strain evidence="2">NC1722</strain>
    </source>
</reference>
<dbReference type="AlphaFoldDB" id="A0AAD7X2P5"/>
<organism evidence="2 3">
    <name type="scientific">Aldrovandia affinis</name>
    <dbReference type="NCBI Taxonomy" id="143900"/>
    <lineage>
        <taxon>Eukaryota</taxon>
        <taxon>Metazoa</taxon>
        <taxon>Chordata</taxon>
        <taxon>Craniata</taxon>
        <taxon>Vertebrata</taxon>
        <taxon>Euteleostomi</taxon>
        <taxon>Actinopterygii</taxon>
        <taxon>Neopterygii</taxon>
        <taxon>Teleostei</taxon>
        <taxon>Notacanthiformes</taxon>
        <taxon>Halosauridae</taxon>
        <taxon>Aldrovandia</taxon>
    </lineage>
</organism>
<keyword evidence="3" id="KW-1185">Reference proteome</keyword>
<protein>
    <submittedName>
        <fullName evidence="2">Uncharacterized protein</fullName>
    </submittedName>
</protein>
<comment type="caution">
    <text evidence="2">The sequence shown here is derived from an EMBL/GenBank/DDBJ whole genome shotgun (WGS) entry which is preliminary data.</text>
</comment>
<dbReference type="EMBL" id="JAINUG010000002">
    <property type="protein sequence ID" value="KAJ8418095.1"/>
    <property type="molecule type" value="Genomic_DNA"/>
</dbReference>
<evidence type="ECO:0000256" key="1">
    <source>
        <dbReference type="SAM" id="MobiDB-lite"/>
    </source>
</evidence>
<feature type="compositionally biased region" description="Basic and acidic residues" evidence="1">
    <location>
        <begin position="73"/>
        <end position="82"/>
    </location>
</feature>
<name>A0AAD7X2P5_9TELE</name>
<accession>A0AAD7X2P5</accession>
<evidence type="ECO:0000313" key="2">
    <source>
        <dbReference type="EMBL" id="KAJ8418095.1"/>
    </source>
</evidence>
<evidence type="ECO:0000313" key="3">
    <source>
        <dbReference type="Proteomes" id="UP001221898"/>
    </source>
</evidence>
<feature type="region of interest" description="Disordered" evidence="1">
    <location>
        <begin position="69"/>
        <end position="99"/>
    </location>
</feature>
<sequence length="99" mass="10897">MELTILCLSVDKLRHCERNTCIHSSRTEGAPDNRCEAGSVAITARTRGMRGALPRAAVGSLLQQVGAQPNDRLPWRKKDKEAAAQSVLRGKQLQETPFK</sequence>